<evidence type="ECO:0000256" key="7">
    <source>
        <dbReference type="ARBA" id="ARBA00023136"/>
    </source>
</evidence>
<evidence type="ECO:0000313" key="12">
    <source>
        <dbReference type="Proteomes" id="UP000038045"/>
    </source>
</evidence>
<keyword evidence="5 9" id="KW-1133">Transmembrane helix</keyword>
<dbReference type="STRING" id="131310.A0A0N4ZAD3"/>
<comment type="catalytic activity">
    <reaction evidence="8 9">
        <text>a long-chain fatty acyl-CoA + 2 NADPH + 2 H(+) = a long-chain primary fatty alcohol + 2 NADP(+) + CoA</text>
        <dbReference type="Rhea" id="RHEA:52716"/>
        <dbReference type="ChEBI" id="CHEBI:15378"/>
        <dbReference type="ChEBI" id="CHEBI:57287"/>
        <dbReference type="ChEBI" id="CHEBI:57783"/>
        <dbReference type="ChEBI" id="CHEBI:58349"/>
        <dbReference type="ChEBI" id="CHEBI:77396"/>
        <dbReference type="ChEBI" id="CHEBI:83139"/>
        <dbReference type="EC" id="1.2.1.84"/>
    </reaction>
</comment>
<evidence type="ECO:0000256" key="2">
    <source>
        <dbReference type="ARBA" id="ARBA00005928"/>
    </source>
</evidence>
<dbReference type="GO" id="GO:0016020">
    <property type="term" value="C:membrane"/>
    <property type="evidence" value="ECO:0007669"/>
    <property type="project" value="UniProtKB-SubCell"/>
</dbReference>
<evidence type="ECO:0000256" key="9">
    <source>
        <dbReference type="RuleBase" id="RU363097"/>
    </source>
</evidence>
<feature type="domain" description="Thioester reductase (TE)" evidence="11">
    <location>
        <begin position="21"/>
        <end position="291"/>
    </location>
</feature>
<feature type="transmembrane region" description="Helical" evidence="9">
    <location>
        <begin position="498"/>
        <end position="515"/>
    </location>
</feature>
<organism evidence="12 13">
    <name type="scientific">Parastrongyloides trichosuri</name>
    <name type="common">Possum-specific nematode worm</name>
    <dbReference type="NCBI Taxonomy" id="131310"/>
    <lineage>
        <taxon>Eukaryota</taxon>
        <taxon>Metazoa</taxon>
        <taxon>Ecdysozoa</taxon>
        <taxon>Nematoda</taxon>
        <taxon>Chromadorea</taxon>
        <taxon>Rhabditida</taxon>
        <taxon>Tylenchina</taxon>
        <taxon>Panagrolaimomorpha</taxon>
        <taxon>Strongyloidoidea</taxon>
        <taxon>Strongyloididae</taxon>
        <taxon>Parastrongyloides</taxon>
    </lineage>
</organism>
<comment type="subcellular location">
    <subcellularLocation>
        <location evidence="1">Membrane</location>
        <topology evidence="1">Multi-pass membrane protein</topology>
    </subcellularLocation>
</comment>
<reference evidence="13" key="1">
    <citation type="submission" date="2017-02" db="UniProtKB">
        <authorList>
            <consortium name="WormBaseParasite"/>
        </authorList>
    </citation>
    <scope>IDENTIFICATION</scope>
</reference>
<dbReference type="PANTHER" id="PTHR11011:SF45">
    <property type="entry name" value="FATTY ACYL-COA REDUCTASE CG8306-RELATED"/>
    <property type="match status" value="1"/>
</dbReference>
<dbReference type="AlphaFoldDB" id="A0A0N4ZAD3"/>
<dbReference type="EC" id="1.2.1.84" evidence="9"/>
<dbReference type="CDD" id="cd05236">
    <property type="entry name" value="FAR-N_SDR_e"/>
    <property type="match status" value="1"/>
</dbReference>
<evidence type="ECO:0000256" key="1">
    <source>
        <dbReference type="ARBA" id="ARBA00004141"/>
    </source>
</evidence>
<evidence type="ECO:0000259" key="10">
    <source>
        <dbReference type="Pfam" id="PF03015"/>
    </source>
</evidence>
<dbReference type="GO" id="GO:0102965">
    <property type="term" value="F:alcohol-forming long-chain fatty acyl-CoA reductase activity"/>
    <property type="evidence" value="ECO:0007669"/>
    <property type="project" value="UniProtKB-EC"/>
</dbReference>
<dbReference type="InterPro" id="IPR033640">
    <property type="entry name" value="FAR_C"/>
</dbReference>
<dbReference type="Gene3D" id="3.40.50.720">
    <property type="entry name" value="NAD(P)-binding Rossmann-like Domain"/>
    <property type="match status" value="1"/>
</dbReference>
<evidence type="ECO:0000256" key="3">
    <source>
        <dbReference type="ARBA" id="ARBA00022516"/>
    </source>
</evidence>
<dbReference type="WBParaSite" id="PTRK_0000436600.1">
    <property type="protein sequence ID" value="PTRK_0000436600.1"/>
    <property type="gene ID" value="PTRK_0000436600"/>
</dbReference>
<dbReference type="CDD" id="cd09071">
    <property type="entry name" value="FAR_C"/>
    <property type="match status" value="1"/>
</dbReference>
<feature type="domain" description="Fatty acyl-CoA reductase C-terminal" evidence="10">
    <location>
        <begin position="364"/>
        <end position="454"/>
    </location>
</feature>
<evidence type="ECO:0000259" key="11">
    <source>
        <dbReference type="Pfam" id="PF07993"/>
    </source>
</evidence>
<keyword evidence="4 9" id="KW-0812">Transmembrane</keyword>
<dbReference type="GO" id="GO:0035336">
    <property type="term" value="P:long-chain fatty-acyl-CoA metabolic process"/>
    <property type="evidence" value="ECO:0007669"/>
    <property type="project" value="TreeGrafter"/>
</dbReference>
<dbReference type="Proteomes" id="UP000038045">
    <property type="component" value="Unplaced"/>
</dbReference>
<keyword evidence="9" id="KW-0521">NADP</keyword>
<accession>A0A0N4ZAD3</accession>
<keyword evidence="7 9" id="KW-0472">Membrane</keyword>
<keyword evidence="6 9" id="KW-0443">Lipid metabolism</keyword>
<comment type="function">
    <text evidence="9">Catalyzes the reduction of fatty acyl-CoA to fatty alcohols.</text>
</comment>
<evidence type="ECO:0000256" key="8">
    <source>
        <dbReference type="ARBA" id="ARBA00052530"/>
    </source>
</evidence>
<comment type="similarity">
    <text evidence="2 9">Belongs to the fatty acyl-CoA reductase family.</text>
</comment>
<dbReference type="InterPro" id="IPR036291">
    <property type="entry name" value="NAD(P)-bd_dom_sf"/>
</dbReference>
<evidence type="ECO:0000256" key="4">
    <source>
        <dbReference type="ARBA" id="ARBA00022692"/>
    </source>
</evidence>
<dbReference type="GO" id="GO:0080019">
    <property type="term" value="F:alcohol-forming very long-chain fatty acyl-CoA reductase activity"/>
    <property type="evidence" value="ECO:0007669"/>
    <property type="project" value="InterPro"/>
</dbReference>
<dbReference type="InterPro" id="IPR026055">
    <property type="entry name" value="FAR"/>
</dbReference>
<keyword evidence="12" id="KW-1185">Reference proteome</keyword>
<dbReference type="GO" id="GO:0005777">
    <property type="term" value="C:peroxisome"/>
    <property type="evidence" value="ECO:0007669"/>
    <property type="project" value="TreeGrafter"/>
</dbReference>
<dbReference type="SUPFAM" id="SSF51735">
    <property type="entry name" value="NAD(P)-binding Rossmann-fold domains"/>
    <property type="match status" value="1"/>
</dbReference>
<sequence length="535" mass="61808">MEKKETESAVAKSFVGSNILVTGFSGFLGKVLVEKLLFDCPDIEGVYCLIRVKRGQKPQERLSELVKGTLFNRIRSKDPSILNKIHVVEGDLLQPNLGLTEESISFLQEKISIVFHCAATVKFDDILRVSLTMNLIGTHKLVEICKKMKNLKCLVHASTAYANCHLTETTENVYPSSVEPQQLMNALTWMDDDMLEMVTPRLLNQRPNTYTFTKALAETQFIKEAKDLPAIIIRPSIIGACWKEPYPGWTDNYNGATGIFVAVGKGAIRVMPGDQNCKADIIPVDIVSNMMIVSAHYRMNTITKEIPVIHCTSGELNPLKWKFIVEYCNQCLTTYPMKDPLRIPYCIMTTNSPMFLFDFYLRCYVPAKLQDFINSFIGKKQNNAQTFNKVYKMIKTLEFFTTNDWNFKSDGLVTLWNTLSKHDQETFNFDIRQVNWQDYLFDYFVGIRLFLMKETVSDVKQSTNHFRSIWRRNFFYSFVFWGLVVKFTATKASSKVKMLLWLLGIFAHIIVRKFFNKQKHNIITMEQYEKRVSKF</sequence>
<keyword evidence="9" id="KW-0560">Oxidoreductase</keyword>
<proteinExistence type="inferred from homology"/>
<dbReference type="InterPro" id="IPR013120">
    <property type="entry name" value="FAR_NAD-bd"/>
</dbReference>
<protein>
    <recommendedName>
        <fullName evidence="9">Fatty acyl-CoA reductase</fullName>
        <ecNumber evidence="9">1.2.1.84</ecNumber>
    </recommendedName>
</protein>
<dbReference type="FunFam" id="3.40.50.720:FF:000143">
    <property type="entry name" value="Fatty acyl-CoA reductase"/>
    <property type="match status" value="1"/>
</dbReference>
<keyword evidence="3 9" id="KW-0444">Lipid biosynthesis</keyword>
<dbReference type="PANTHER" id="PTHR11011">
    <property type="entry name" value="MALE STERILITY PROTEIN 2-RELATED"/>
    <property type="match status" value="1"/>
</dbReference>
<dbReference type="Pfam" id="PF07993">
    <property type="entry name" value="NAD_binding_4"/>
    <property type="match status" value="1"/>
</dbReference>
<name>A0A0N4ZAD3_PARTI</name>
<evidence type="ECO:0000313" key="13">
    <source>
        <dbReference type="WBParaSite" id="PTRK_0000436600.1"/>
    </source>
</evidence>
<evidence type="ECO:0000256" key="5">
    <source>
        <dbReference type="ARBA" id="ARBA00022989"/>
    </source>
</evidence>
<dbReference type="Pfam" id="PF03015">
    <property type="entry name" value="Sterile"/>
    <property type="match status" value="1"/>
</dbReference>
<evidence type="ECO:0000256" key="6">
    <source>
        <dbReference type="ARBA" id="ARBA00023098"/>
    </source>
</evidence>